<keyword evidence="9" id="KW-1185">Reference proteome</keyword>
<keyword evidence="5" id="KW-0238">DNA-binding</keyword>
<comment type="subcellular location">
    <subcellularLocation>
        <location evidence="1">Nucleus</location>
    </subcellularLocation>
</comment>
<dbReference type="InterPro" id="IPR052035">
    <property type="entry name" value="ZnF_BED_domain_contain"/>
</dbReference>
<dbReference type="GO" id="GO:0005634">
    <property type="term" value="C:nucleus"/>
    <property type="evidence" value="ECO:0007669"/>
    <property type="project" value="UniProtKB-SubCell"/>
</dbReference>
<dbReference type="AlphaFoldDB" id="A0A9N9AU46"/>
<keyword evidence="3" id="KW-0863">Zinc-finger</keyword>
<name>A0A9N9AU46_9GLOM</name>
<keyword evidence="6" id="KW-0539">Nucleus</keyword>
<evidence type="ECO:0000313" key="9">
    <source>
        <dbReference type="Proteomes" id="UP000789405"/>
    </source>
</evidence>
<dbReference type="PANTHER" id="PTHR46481:SF10">
    <property type="entry name" value="ZINC FINGER BED DOMAIN-CONTAINING PROTEIN 39"/>
    <property type="match status" value="1"/>
</dbReference>
<dbReference type="GO" id="GO:0008270">
    <property type="term" value="F:zinc ion binding"/>
    <property type="evidence" value="ECO:0007669"/>
    <property type="project" value="UniProtKB-KW"/>
</dbReference>
<comment type="caution">
    <text evidence="8">The sequence shown here is derived from an EMBL/GenBank/DDBJ whole genome shotgun (WGS) entry which is preliminary data.</text>
</comment>
<evidence type="ECO:0000256" key="1">
    <source>
        <dbReference type="ARBA" id="ARBA00004123"/>
    </source>
</evidence>
<dbReference type="InterPro" id="IPR025525">
    <property type="entry name" value="hAT-like_transposase_RNase-H"/>
</dbReference>
<evidence type="ECO:0000256" key="6">
    <source>
        <dbReference type="ARBA" id="ARBA00023242"/>
    </source>
</evidence>
<dbReference type="InterPro" id="IPR012337">
    <property type="entry name" value="RNaseH-like_sf"/>
</dbReference>
<organism evidence="8 9">
    <name type="scientific">Dentiscutata erythropus</name>
    <dbReference type="NCBI Taxonomy" id="1348616"/>
    <lineage>
        <taxon>Eukaryota</taxon>
        <taxon>Fungi</taxon>
        <taxon>Fungi incertae sedis</taxon>
        <taxon>Mucoromycota</taxon>
        <taxon>Glomeromycotina</taxon>
        <taxon>Glomeromycetes</taxon>
        <taxon>Diversisporales</taxon>
        <taxon>Gigasporaceae</taxon>
        <taxon>Dentiscutata</taxon>
    </lineage>
</organism>
<dbReference type="PANTHER" id="PTHR46481">
    <property type="entry name" value="ZINC FINGER BED DOMAIN-CONTAINING PROTEIN 4"/>
    <property type="match status" value="1"/>
</dbReference>
<keyword evidence="4" id="KW-0862">Zinc</keyword>
<dbReference type="SUPFAM" id="SSF53098">
    <property type="entry name" value="Ribonuclease H-like"/>
    <property type="match status" value="1"/>
</dbReference>
<dbReference type="OrthoDB" id="1292405at2759"/>
<evidence type="ECO:0000313" key="8">
    <source>
        <dbReference type="EMBL" id="CAG8544911.1"/>
    </source>
</evidence>
<dbReference type="GO" id="GO:0003677">
    <property type="term" value="F:DNA binding"/>
    <property type="evidence" value="ECO:0007669"/>
    <property type="project" value="UniProtKB-KW"/>
</dbReference>
<dbReference type="Pfam" id="PF14372">
    <property type="entry name" value="hAT-like_RNase-H"/>
    <property type="match status" value="1"/>
</dbReference>
<evidence type="ECO:0000256" key="3">
    <source>
        <dbReference type="ARBA" id="ARBA00022771"/>
    </source>
</evidence>
<evidence type="ECO:0000256" key="4">
    <source>
        <dbReference type="ARBA" id="ARBA00022833"/>
    </source>
</evidence>
<evidence type="ECO:0000256" key="5">
    <source>
        <dbReference type="ARBA" id="ARBA00023125"/>
    </source>
</evidence>
<keyword evidence="2" id="KW-0479">Metal-binding</keyword>
<feature type="domain" description="hAT-like transposase RNase-H fold" evidence="7">
    <location>
        <begin position="119"/>
        <end position="200"/>
    </location>
</feature>
<protein>
    <submittedName>
        <fullName evidence="8">14092_t:CDS:1</fullName>
    </submittedName>
</protein>
<reference evidence="8" key="1">
    <citation type="submission" date="2021-06" db="EMBL/GenBank/DDBJ databases">
        <authorList>
            <person name="Kallberg Y."/>
            <person name="Tangrot J."/>
            <person name="Rosling A."/>
        </authorList>
    </citation>
    <scope>NUCLEOTIDE SEQUENCE</scope>
    <source>
        <strain evidence="8">MA453B</strain>
    </source>
</reference>
<evidence type="ECO:0000256" key="2">
    <source>
        <dbReference type="ARBA" id="ARBA00022723"/>
    </source>
</evidence>
<gene>
    <name evidence="8" type="ORF">DERYTH_LOCUS4984</name>
</gene>
<sequence length="201" mass="23781">MDNTTTNKAVVQILQKELPNIDLISIRYMYHILNLIVNTGMMEINILWQKVHKIMKYLANSLANGRIELLKLYCKVVGINFLQPILEIETRWNSVLEMFERYIILHPAIKEMQLKKTSFPPCLEIDELLELELTCKILKPFAIQCYKFNKKKFQKYWSKISDYVLIAYILDPRYKMEHLKATILEIGGYSETKAEQYINNI</sequence>
<proteinExistence type="predicted"/>
<dbReference type="EMBL" id="CAJVPY010001998">
    <property type="protein sequence ID" value="CAG8544911.1"/>
    <property type="molecule type" value="Genomic_DNA"/>
</dbReference>
<accession>A0A9N9AU46</accession>
<evidence type="ECO:0000259" key="7">
    <source>
        <dbReference type="Pfam" id="PF14372"/>
    </source>
</evidence>
<dbReference type="Proteomes" id="UP000789405">
    <property type="component" value="Unassembled WGS sequence"/>
</dbReference>